<dbReference type="EC" id="3.6.4.-" evidence="8"/>
<evidence type="ECO:0000256" key="7">
    <source>
        <dbReference type="ARBA" id="ARBA00023125"/>
    </source>
</evidence>
<comment type="caution">
    <text evidence="11">The sequence shown here is derived from an EMBL/GenBank/DDBJ whole genome shotgun (WGS) entry which is preliminary data.</text>
</comment>
<dbReference type="SMART" id="SM00534">
    <property type="entry name" value="MUTSac"/>
    <property type="match status" value="1"/>
</dbReference>
<dbReference type="PROSITE" id="PS00486">
    <property type="entry name" value="DNA_MISMATCH_REPAIR_2"/>
    <property type="match status" value="1"/>
</dbReference>
<dbReference type="InterPro" id="IPR002625">
    <property type="entry name" value="Smr_dom"/>
</dbReference>
<dbReference type="CDD" id="cd06503">
    <property type="entry name" value="ATP-synt_Fo_b"/>
    <property type="match status" value="1"/>
</dbReference>
<evidence type="ECO:0000313" key="12">
    <source>
        <dbReference type="Proteomes" id="UP001299220"/>
    </source>
</evidence>
<dbReference type="InterPro" id="IPR000432">
    <property type="entry name" value="DNA_mismatch_repair_MutS_C"/>
</dbReference>
<protein>
    <recommendedName>
        <fullName evidence="8">Endonuclease MutS2</fullName>
        <ecNumber evidence="8">3.1.-.-</ecNumber>
    </recommendedName>
    <alternativeName>
        <fullName evidence="8">Ribosome-associated protein quality control-upstream factor</fullName>
        <shortName evidence="8">RQC-upstream factor</shortName>
        <shortName evidence="8">RqcU</shortName>
        <ecNumber evidence="8">3.6.4.-</ecNumber>
    </alternativeName>
</protein>
<dbReference type="PANTHER" id="PTHR48466">
    <property type="entry name" value="OS10G0509000 PROTEIN-RELATED"/>
    <property type="match status" value="1"/>
</dbReference>
<evidence type="ECO:0000256" key="6">
    <source>
        <dbReference type="ARBA" id="ARBA00022884"/>
    </source>
</evidence>
<sequence length="787" mass="86982">MLKDYKSLELDKILAQLANETTCADAAELAMQIEPDTDPKHVARLLQETDDAFVLMAKFGAPSFYGMTNVTNALRRAQAGGVLNLAELLAVAATLRAIRSVSDWRKKSESIKTALDYRFETLQPNKFIEERIAMTVVSEEEVADTASVALASIRRKIRAASLRVREQLDKLIRSQTYQKYLQEAIVTQRSGRYVVPVKAEFRNEIKGLVHDSSGSGATVFIEPIGVVEANNEIRVLRADEQDEIDRILAELSREVGEFADGIVQSYRAAVELNLIFAKGQLAYKMKGIVPKLNDAGRVNIKSARHPLIDKNKVVPTDLVLGGDFDALIVTGPNTGGKTVSLKTAGLLTLMTMCGLMIPAADGSEVSVFRHVLADIGDEQSIEQSLSTFSAHMTNIIRILGLADDSSLILIDELGAGTDPVEGAALAISIIEAMRAKGARIMATTHYAELKAYALQTDGVENGCCEFDVSTLRPTYRLLIGVPGKSNAFAISKRLGMPEGIVERAKTLVSEESTMFEEVVSRLEDSRRRMENERRDAEQYRIDAERMIREAEAVRERAEKDAKNEVERARQEAATLVQKTRQQAQGLLDELDALRREKQAELSAEQKARLKAGIRDLEKASDPVHEKRMDEEYVLPRPLRVGDNVLIYDIDKAATVLELPKTGDMVLVQAGIVKTRVPMKNLRLTDKKAKEKKLGGHRNVTKVAETTSVRNEIDVRGMNVEEAILEVDAFIDHALLRNLNQLTIIHGKGTGVLRSGIQQHLKRHKAVKSFRLGVYGEGESGVTVVELK</sequence>
<dbReference type="EMBL" id="JAFBIT010000003">
    <property type="protein sequence ID" value="MCF2653045.1"/>
    <property type="molecule type" value="Genomic_DNA"/>
</dbReference>
<dbReference type="InterPro" id="IPR005747">
    <property type="entry name" value="MutS2"/>
</dbReference>
<evidence type="ECO:0000259" key="10">
    <source>
        <dbReference type="PROSITE" id="PS50828"/>
    </source>
</evidence>
<evidence type="ECO:0000256" key="1">
    <source>
        <dbReference type="ARBA" id="ARBA00022722"/>
    </source>
</evidence>
<keyword evidence="5 8" id="KW-0067">ATP-binding</keyword>
<evidence type="ECO:0000256" key="8">
    <source>
        <dbReference type="HAMAP-Rule" id="MF_00092"/>
    </source>
</evidence>
<comment type="subunit">
    <text evidence="8">Homodimer. Binds to stalled ribosomes, contacting rRNA.</text>
</comment>
<accession>A0ABS9CPI0</accession>
<evidence type="ECO:0000256" key="2">
    <source>
        <dbReference type="ARBA" id="ARBA00022730"/>
    </source>
</evidence>
<feature type="binding site" evidence="8">
    <location>
        <begin position="331"/>
        <end position="338"/>
    </location>
    <ligand>
        <name>ATP</name>
        <dbReference type="ChEBI" id="CHEBI:30616"/>
    </ligand>
</feature>
<dbReference type="InterPro" id="IPR027417">
    <property type="entry name" value="P-loop_NTPase"/>
</dbReference>
<keyword evidence="7 8" id="KW-0238">DNA-binding</keyword>
<dbReference type="Gene3D" id="3.40.50.300">
    <property type="entry name" value="P-loop containing nucleotide triphosphate hydrolases"/>
    <property type="match status" value="1"/>
</dbReference>
<dbReference type="PROSITE" id="PS50828">
    <property type="entry name" value="SMR"/>
    <property type="match status" value="1"/>
</dbReference>
<evidence type="ECO:0000256" key="3">
    <source>
        <dbReference type="ARBA" id="ARBA00022741"/>
    </source>
</evidence>
<dbReference type="InterPro" id="IPR046893">
    <property type="entry name" value="MSSS"/>
</dbReference>
<keyword evidence="9" id="KW-0175">Coiled coil</keyword>
<feature type="coiled-coil region" evidence="9">
    <location>
        <begin position="515"/>
        <end position="607"/>
    </location>
</feature>
<keyword evidence="6 8" id="KW-0694">RNA-binding</keyword>
<dbReference type="Pfam" id="PF00488">
    <property type="entry name" value="MutS_V"/>
    <property type="match status" value="1"/>
</dbReference>
<organism evidence="11 12">
    <name type="scientific">Anaeromassilibacillus senegalensis</name>
    <dbReference type="NCBI Taxonomy" id="1673717"/>
    <lineage>
        <taxon>Bacteria</taxon>
        <taxon>Bacillati</taxon>
        <taxon>Bacillota</taxon>
        <taxon>Clostridia</taxon>
        <taxon>Eubacteriales</taxon>
        <taxon>Acutalibacteraceae</taxon>
        <taxon>Anaeromassilibacillus</taxon>
    </lineage>
</organism>
<dbReference type="Pfam" id="PF20297">
    <property type="entry name" value="MSSS"/>
    <property type="match status" value="1"/>
</dbReference>
<keyword evidence="8 11" id="KW-0255">Endonuclease</keyword>
<dbReference type="SMART" id="SM00533">
    <property type="entry name" value="MUTSd"/>
    <property type="match status" value="1"/>
</dbReference>
<keyword evidence="1 8" id="KW-0540">Nuclease</keyword>
<proteinExistence type="inferred from homology"/>
<keyword evidence="2 8" id="KW-0699">rRNA-binding</keyword>
<dbReference type="CDD" id="cd03280">
    <property type="entry name" value="ABC_MutS2"/>
    <property type="match status" value="1"/>
</dbReference>
<dbReference type="SMART" id="SM00463">
    <property type="entry name" value="SMR"/>
    <property type="match status" value="1"/>
</dbReference>
<evidence type="ECO:0000256" key="4">
    <source>
        <dbReference type="ARBA" id="ARBA00022801"/>
    </source>
</evidence>
<comment type="function">
    <text evidence="8">Endonuclease that is involved in the suppression of homologous recombination and thus may have a key role in the control of bacterial genetic diversity.</text>
</comment>
<dbReference type="InterPro" id="IPR036063">
    <property type="entry name" value="Smr_dom_sf"/>
</dbReference>
<keyword evidence="12" id="KW-1185">Reference proteome</keyword>
<evidence type="ECO:0000256" key="5">
    <source>
        <dbReference type="ARBA" id="ARBA00022840"/>
    </source>
</evidence>
<dbReference type="Pfam" id="PF01713">
    <property type="entry name" value="Smr"/>
    <property type="match status" value="1"/>
</dbReference>
<dbReference type="PIRSF" id="PIRSF005814">
    <property type="entry name" value="MutS_YshD"/>
    <property type="match status" value="1"/>
</dbReference>
<evidence type="ECO:0000313" key="11">
    <source>
        <dbReference type="EMBL" id="MCF2653045.1"/>
    </source>
</evidence>
<dbReference type="SUPFAM" id="SSF48334">
    <property type="entry name" value="DNA repair protein MutS, domain III"/>
    <property type="match status" value="1"/>
</dbReference>
<reference evidence="11 12" key="1">
    <citation type="submission" date="2020-12" db="EMBL/GenBank/DDBJ databases">
        <title>Whole genome sequences of gut porcine anaerobes.</title>
        <authorList>
            <person name="Kubasova T."/>
            <person name="Jahodarova E."/>
            <person name="Rychlik I."/>
        </authorList>
    </citation>
    <scope>NUCLEOTIDE SEQUENCE [LARGE SCALE GENOMIC DNA]</scope>
    <source>
        <strain evidence="11 12">An867</strain>
    </source>
</reference>
<feature type="domain" description="Smr" evidence="10">
    <location>
        <begin position="712"/>
        <end position="787"/>
    </location>
</feature>
<dbReference type="InterPro" id="IPR007696">
    <property type="entry name" value="DNA_mismatch_repair_MutS_core"/>
</dbReference>
<comment type="similarity">
    <text evidence="8">Belongs to the DNA mismatch repair MutS family. MutS2 subfamily.</text>
</comment>
<dbReference type="Proteomes" id="UP001299220">
    <property type="component" value="Unassembled WGS sequence"/>
</dbReference>
<keyword evidence="3 8" id="KW-0547">Nucleotide-binding</keyword>
<dbReference type="InterPro" id="IPR045076">
    <property type="entry name" value="MutS"/>
</dbReference>
<name>A0ABS9CPI0_9FIRM</name>
<dbReference type="NCBIfam" id="TIGR01069">
    <property type="entry name" value="mutS2"/>
    <property type="match status" value="1"/>
</dbReference>
<dbReference type="Gene3D" id="3.30.1370.110">
    <property type="match status" value="1"/>
</dbReference>
<dbReference type="PANTHER" id="PTHR48466:SF2">
    <property type="entry name" value="OS10G0509000 PROTEIN"/>
    <property type="match status" value="1"/>
</dbReference>
<dbReference type="SUPFAM" id="SSF160443">
    <property type="entry name" value="SMR domain-like"/>
    <property type="match status" value="1"/>
</dbReference>
<gene>
    <name evidence="8" type="primary">mutS2</name>
    <name evidence="8" type="synonym">rqcU</name>
    <name evidence="11" type="ORF">JQM67_10570</name>
</gene>
<keyword evidence="4 8" id="KW-0378">Hydrolase</keyword>
<dbReference type="GO" id="GO:0004519">
    <property type="term" value="F:endonuclease activity"/>
    <property type="evidence" value="ECO:0007669"/>
    <property type="project" value="UniProtKB-KW"/>
</dbReference>
<comment type="function">
    <text evidence="8">Acts as a ribosome collision sensor, splitting the ribosome into its 2 subunits. Detects stalled/collided 70S ribosomes which it binds and splits by an ATP-hydrolysis driven conformational change. Acts upstream of the ribosome quality control system (RQC), a ribosome-associated complex that mediates the extraction of incompletely synthesized nascent chains from stalled ribosomes and their subsequent degradation. Probably generates substrates for RQC.</text>
</comment>
<dbReference type="HAMAP" id="MF_00092">
    <property type="entry name" value="MutS2"/>
    <property type="match status" value="1"/>
</dbReference>
<dbReference type="EC" id="3.1.-.-" evidence="8"/>
<dbReference type="RefSeq" id="WP_235324072.1">
    <property type="nucleotide sequence ID" value="NZ_JAFBIT010000003.1"/>
</dbReference>
<evidence type="ECO:0000256" key="9">
    <source>
        <dbReference type="SAM" id="Coils"/>
    </source>
</evidence>
<dbReference type="InterPro" id="IPR036187">
    <property type="entry name" value="DNA_mismatch_repair_MutS_sf"/>
</dbReference>
<dbReference type="SUPFAM" id="SSF52540">
    <property type="entry name" value="P-loop containing nucleoside triphosphate hydrolases"/>
    <property type="match status" value="1"/>
</dbReference>